<dbReference type="GO" id="GO:0008864">
    <property type="term" value="F:formyltetrahydrofolate deformylase activity"/>
    <property type="evidence" value="ECO:0007669"/>
    <property type="project" value="UniProtKB-UniRule"/>
</dbReference>
<evidence type="ECO:0000256" key="1">
    <source>
        <dbReference type="ARBA" id="ARBA00022563"/>
    </source>
</evidence>
<dbReference type="InterPro" id="IPR044074">
    <property type="entry name" value="PurU_ACT"/>
</dbReference>
<dbReference type="InterPro" id="IPR002376">
    <property type="entry name" value="Formyl_transf_N"/>
</dbReference>
<comment type="similarity">
    <text evidence="3">Belongs to the PurU family.</text>
</comment>
<comment type="pathway">
    <text evidence="3">Purine metabolism; IMP biosynthesis via de novo pathway; formate from 10-formyl-5,6,7,8-tetrahydrofolate: step 1/1.</text>
</comment>
<dbReference type="HAMAP" id="MF_01927">
    <property type="entry name" value="PurU"/>
    <property type="match status" value="1"/>
</dbReference>
<evidence type="ECO:0000313" key="7">
    <source>
        <dbReference type="Proteomes" id="UP000570514"/>
    </source>
</evidence>
<feature type="active site" evidence="3">
    <location>
        <position position="228"/>
    </location>
</feature>
<keyword evidence="7" id="KW-1185">Reference proteome</keyword>
<name>A0A846N433_9PROT</name>
<dbReference type="PIRSF" id="PIRSF036480">
    <property type="entry name" value="FormyFH4_hydr"/>
    <property type="match status" value="1"/>
</dbReference>
<keyword evidence="3" id="KW-0658">Purine biosynthesis</keyword>
<dbReference type="InterPro" id="IPR004810">
    <property type="entry name" value="PurU"/>
</dbReference>
<dbReference type="PANTHER" id="PTHR42706:SF1">
    <property type="entry name" value="FORMYLTETRAHYDROFOLATE DEFORMYLASE 2, MITOCHONDRIAL"/>
    <property type="match status" value="1"/>
</dbReference>
<dbReference type="Pfam" id="PF01842">
    <property type="entry name" value="ACT"/>
    <property type="match status" value="1"/>
</dbReference>
<keyword evidence="1 3" id="KW-0554">One-carbon metabolism</keyword>
<organism evidence="6 7">
    <name type="scientific">Rhizomicrobium palustre</name>
    <dbReference type="NCBI Taxonomy" id="189966"/>
    <lineage>
        <taxon>Bacteria</taxon>
        <taxon>Pseudomonadati</taxon>
        <taxon>Pseudomonadota</taxon>
        <taxon>Alphaproteobacteria</taxon>
        <taxon>Micropepsales</taxon>
        <taxon>Micropepsaceae</taxon>
        <taxon>Rhizomicrobium</taxon>
    </lineage>
</organism>
<dbReference type="CDD" id="cd04875">
    <property type="entry name" value="ACT_F4HF-DF"/>
    <property type="match status" value="1"/>
</dbReference>
<dbReference type="EMBL" id="JAASRM010000001">
    <property type="protein sequence ID" value="NIK89857.1"/>
    <property type="molecule type" value="Genomic_DNA"/>
</dbReference>
<comment type="function">
    <text evidence="3">Catalyzes the hydrolysis of 10-formyltetrahydrofolate (formyl-FH4) to formate and tetrahydrofolate (FH4).</text>
</comment>
<keyword evidence="2 3" id="KW-0378">Hydrolase</keyword>
<dbReference type="SUPFAM" id="SSF55021">
    <property type="entry name" value="ACT-like"/>
    <property type="match status" value="1"/>
</dbReference>
<dbReference type="Proteomes" id="UP000570514">
    <property type="component" value="Unassembled WGS sequence"/>
</dbReference>
<dbReference type="InterPro" id="IPR036477">
    <property type="entry name" value="Formyl_transf_N_sf"/>
</dbReference>
<feature type="domain" description="ACT" evidence="5">
    <location>
        <begin position="7"/>
        <end position="86"/>
    </location>
</feature>
<dbReference type="InterPro" id="IPR041729">
    <property type="entry name" value="Formyl-FH4-Hydrolase_C"/>
</dbReference>
<proteinExistence type="inferred from homology"/>
<comment type="catalytic activity">
    <reaction evidence="3">
        <text>(6R)-10-formyltetrahydrofolate + H2O = (6S)-5,6,7,8-tetrahydrofolate + formate + H(+)</text>
        <dbReference type="Rhea" id="RHEA:19833"/>
        <dbReference type="ChEBI" id="CHEBI:15377"/>
        <dbReference type="ChEBI" id="CHEBI:15378"/>
        <dbReference type="ChEBI" id="CHEBI:15740"/>
        <dbReference type="ChEBI" id="CHEBI:57453"/>
        <dbReference type="ChEBI" id="CHEBI:195366"/>
        <dbReference type="EC" id="3.5.1.10"/>
    </reaction>
</comment>
<dbReference type="AlphaFoldDB" id="A0A846N433"/>
<evidence type="ECO:0000256" key="2">
    <source>
        <dbReference type="ARBA" id="ARBA00022801"/>
    </source>
</evidence>
<accession>A0A846N433</accession>
<evidence type="ECO:0000259" key="5">
    <source>
        <dbReference type="PROSITE" id="PS51671"/>
    </source>
</evidence>
<comment type="caution">
    <text evidence="6">The sequence shown here is derived from an EMBL/GenBank/DDBJ whole genome shotgun (WGS) entry which is preliminary data.</text>
</comment>
<dbReference type="NCBIfam" id="TIGR00655">
    <property type="entry name" value="PurU"/>
    <property type="match status" value="1"/>
</dbReference>
<dbReference type="Gene3D" id="3.40.50.170">
    <property type="entry name" value="Formyl transferase, N-terminal domain"/>
    <property type="match status" value="1"/>
</dbReference>
<dbReference type="CDD" id="cd08648">
    <property type="entry name" value="FMT_core_Formyl-FH4-Hydrolase_C"/>
    <property type="match status" value="1"/>
</dbReference>
<dbReference type="PROSITE" id="PS51671">
    <property type="entry name" value="ACT"/>
    <property type="match status" value="1"/>
</dbReference>
<dbReference type="SUPFAM" id="SSF53328">
    <property type="entry name" value="Formyltransferase"/>
    <property type="match status" value="1"/>
</dbReference>
<evidence type="ECO:0000256" key="3">
    <source>
        <dbReference type="HAMAP-Rule" id="MF_01927"/>
    </source>
</evidence>
<dbReference type="InterPro" id="IPR002912">
    <property type="entry name" value="ACT_dom"/>
</dbReference>
<dbReference type="InterPro" id="IPR045865">
    <property type="entry name" value="ACT-like_dom_sf"/>
</dbReference>
<dbReference type="Gene3D" id="3.30.70.260">
    <property type="match status" value="1"/>
</dbReference>
<dbReference type="UniPathway" id="UPA00074">
    <property type="reaction ID" value="UER00170"/>
</dbReference>
<dbReference type="NCBIfam" id="NF004684">
    <property type="entry name" value="PRK06027.1"/>
    <property type="match status" value="1"/>
</dbReference>
<dbReference type="RefSeq" id="WP_167083910.1">
    <property type="nucleotide sequence ID" value="NZ_BAAADC010000001.1"/>
</dbReference>
<dbReference type="GO" id="GO:0006189">
    <property type="term" value="P:'de novo' IMP biosynthetic process"/>
    <property type="evidence" value="ECO:0007669"/>
    <property type="project" value="UniProtKB-UniRule"/>
</dbReference>
<protein>
    <recommendedName>
        <fullName evidence="3 4">Formyltetrahydrofolate deformylase</fullName>
        <ecNumber evidence="3 4">3.5.1.10</ecNumber>
    </recommendedName>
    <alternativeName>
        <fullName evidence="3">Formyl-FH(4) hydrolase</fullName>
    </alternativeName>
</protein>
<evidence type="ECO:0000256" key="4">
    <source>
        <dbReference type="NCBIfam" id="TIGR00655"/>
    </source>
</evidence>
<evidence type="ECO:0000313" key="6">
    <source>
        <dbReference type="EMBL" id="NIK89857.1"/>
    </source>
</evidence>
<dbReference type="Pfam" id="PF00551">
    <property type="entry name" value="Formyl_trans_N"/>
    <property type="match status" value="1"/>
</dbReference>
<dbReference type="GO" id="GO:0006730">
    <property type="term" value="P:one-carbon metabolic process"/>
    <property type="evidence" value="ECO:0007669"/>
    <property type="project" value="UniProtKB-KW"/>
</dbReference>
<dbReference type="EC" id="3.5.1.10" evidence="3 4"/>
<reference evidence="6 7" key="1">
    <citation type="submission" date="2020-03" db="EMBL/GenBank/DDBJ databases">
        <title>Genomic Encyclopedia of Type Strains, Phase IV (KMG-IV): sequencing the most valuable type-strain genomes for metagenomic binning, comparative biology and taxonomic classification.</title>
        <authorList>
            <person name="Goeker M."/>
        </authorList>
    </citation>
    <scope>NUCLEOTIDE SEQUENCE [LARGE SCALE GENOMIC DNA]</scope>
    <source>
        <strain evidence="6 7">DSM 19867</strain>
    </source>
</reference>
<dbReference type="PANTHER" id="PTHR42706">
    <property type="entry name" value="FORMYLTETRAHYDROFOLATE DEFORMYLASE"/>
    <property type="match status" value="1"/>
</dbReference>
<gene>
    <name evidence="3" type="primary">purU</name>
    <name evidence="6" type="ORF">FHS83_003175</name>
</gene>
<dbReference type="PRINTS" id="PR01575">
    <property type="entry name" value="FFH4HYDRLASE"/>
</dbReference>
<sequence length="284" mass="31463">MTKETFILTLSCPDRRGIVASVSRFLFESGCNIIDSAQYGDPENGRFFLRISFASETGAGLSELQTGFAPIAEEFGMTAAIHGGGSKTRTLLMVSKFGHCLVDLLYRHRIGALPIDIPVIVSNHRDFADVAAAHGIPFRYLPINKENRKAQENSLAEIITEERIDLVVLARYMQILSPELCASMPGRVINIHHSFLPSFKGARPYHQAHDRGVKLIGATAHYVTADLDEGPIIEQSVERATHAMSGDEMAAVGRDIENRVLARAVQWHAEHRILLNGRRTVVFY</sequence>